<evidence type="ECO:0000313" key="2">
    <source>
        <dbReference type="Proteomes" id="UP001321473"/>
    </source>
</evidence>
<gene>
    <name evidence="1" type="ORF">V5799_021947</name>
</gene>
<proteinExistence type="predicted"/>
<dbReference type="AlphaFoldDB" id="A0AAQ4FME0"/>
<keyword evidence="2" id="KW-1185">Reference proteome</keyword>
<organism evidence="1 2">
    <name type="scientific">Amblyomma americanum</name>
    <name type="common">Lone star tick</name>
    <dbReference type="NCBI Taxonomy" id="6943"/>
    <lineage>
        <taxon>Eukaryota</taxon>
        <taxon>Metazoa</taxon>
        <taxon>Ecdysozoa</taxon>
        <taxon>Arthropoda</taxon>
        <taxon>Chelicerata</taxon>
        <taxon>Arachnida</taxon>
        <taxon>Acari</taxon>
        <taxon>Parasitiformes</taxon>
        <taxon>Ixodida</taxon>
        <taxon>Ixodoidea</taxon>
        <taxon>Ixodidae</taxon>
        <taxon>Amblyomminae</taxon>
        <taxon>Amblyomma</taxon>
    </lineage>
</organism>
<dbReference type="EMBL" id="JARKHS020000994">
    <property type="protein sequence ID" value="KAK8788276.1"/>
    <property type="molecule type" value="Genomic_DNA"/>
</dbReference>
<name>A0AAQ4FME0_AMBAM</name>
<dbReference type="Proteomes" id="UP001321473">
    <property type="component" value="Unassembled WGS sequence"/>
</dbReference>
<accession>A0AAQ4FME0</accession>
<reference evidence="1 2" key="1">
    <citation type="journal article" date="2023" name="Arcadia Sci">
        <title>De novo assembly of a long-read Amblyomma americanum tick genome.</title>
        <authorList>
            <person name="Chou S."/>
            <person name="Poskanzer K.E."/>
            <person name="Rollins M."/>
            <person name="Thuy-Boun P.S."/>
        </authorList>
    </citation>
    <scope>NUCLEOTIDE SEQUENCE [LARGE SCALE GENOMIC DNA]</scope>
    <source>
        <strain evidence="1">F_SG_1</strain>
        <tissue evidence="1">Salivary glands</tissue>
    </source>
</reference>
<comment type="caution">
    <text evidence="1">The sequence shown here is derived from an EMBL/GenBank/DDBJ whole genome shotgun (WGS) entry which is preliminary data.</text>
</comment>
<evidence type="ECO:0000313" key="1">
    <source>
        <dbReference type="EMBL" id="KAK8788276.1"/>
    </source>
</evidence>
<sequence length="172" mass="20095">MAQELPGHKIVFALRISTDEKFSVLNHRCLTVSKIEPIKENRWQKKIRYHTFPRKTQTKIGWLNVGIKKTGQSCVYENVFTAFSLKEVKREWESRILYTDYRTCILMQSKVLALIVLLLSRRATPPTPTPKKRETQPNQLSLEKADALVLGDIVQVSRKKRLLLLWVAKKRH</sequence>
<protein>
    <submittedName>
        <fullName evidence="1">Uncharacterized protein</fullName>
    </submittedName>
</protein>